<feature type="binding site" evidence="7">
    <location>
        <position position="98"/>
    </location>
    <ligand>
        <name>Fe cation</name>
        <dbReference type="ChEBI" id="CHEBI:24875"/>
    </ligand>
</feature>
<dbReference type="PANTHER" id="PTHR41536:SF1">
    <property type="entry name" value="PKHD-TYPE HYDROXYLASE YBIX"/>
    <property type="match status" value="1"/>
</dbReference>
<dbReference type="RefSeq" id="WP_036314113.1">
    <property type="nucleotide sequence ID" value="NZ_JRQD01000004.1"/>
</dbReference>
<dbReference type="InterPro" id="IPR023550">
    <property type="entry name" value="PKHD_hydroxylase"/>
</dbReference>
<evidence type="ECO:0000313" key="10">
    <source>
        <dbReference type="Proteomes" id="UP000029999"/>
    </source>
</evidence>
<feature type="binding site" evidence="7">
    <location>
        <position position="169"/>
    </location>
    <ligand>
        <name>2-oxoglutarate</name>
        <dbReference type="ChEBI" id="CHEBI:16810"/>
    </ligand>
</feature>
<dbReference type="Pfam" id="PF18331">
    <property type="entry name" value="PKHD_C"/>
    <property type="match status" value="1"/>
</dbReference>
<dbReference type="InterPro" id="IPR006620">
    <property type="entry name" value="Pro_4_hyd_alph"/>
</dbReference>
<proteinExistence type="inferred from homology"/>
<dbReference type="AlphaFoldDB" id="A0A0A0BH17"/>
<dbReference type="GO" id="GO:0006879">
    <property type="term" value="P:intracellular iron ion homeostasis"/>
    <property type="evidence" value="ECO:0007669"/>
    <property type="project" value="TreeGrafter"/>
</dbReference>
<dbReference type="SMART" id="SM00702">
    <property type="entry name" value="P4Hc"/>
    <property type="match status" value="1"/>
</dbReference>
<keyword evidence="3 7" id="KW-0847">Vitamin C</keyword>
<accession>A0A0A0BH17</accession>
<evidence type="ECO:0000256" key="5">
    <source>
        <dbReference type="ARBA" id="ARBA00023002"/>
    </source>
</evidence>
<dbReference type="GO" id="GO:0006974">
    <property type="term" value="P:DNA damage response"/>
    <property type="evidence" value="ECO:0007669"/>
    <property type="project" value="TreeGrafter"/>
</dbReference>
<keyword evidence="4 7" id="KW-0223">Dioxygenase</keyword>
<evidence type="ECO:0000256" key="2">
    <source>
        <dbReference type="ARBA" id="ARBA00022723"/>
    </source>
</evidence>
<keyword evidence="5 7" id="KW-0560">Oxidoreductase</keyword>
<feature type="binding site" evidence="7">
    <location>
        <position position="159"/>
    </location>
    <ligand>
        <name>Fe cation</name>
        <dbReference type="ChEBI" id="CHEBI:24875"/>
    </ligand>
</feature>
<dbReference type="InterPro" id="IPR044862">
    <property type="entry name" value="Pro_4_hyd_alph_FE2OG_OXY"/>
</dbReference>
<dbReference type="Gene3D" id="2.60.120.620">
    <property type="entry name" value="q2cbj1_9rhob like domain"/>
    <property type="match status" value="1"/>
</dbReference>
<dbReference type="STRING" id="392484.LP43_1624"/>
<dbReference type="PANTHER" id="PTHR41536">
    <property type="entry name" value="PKHD-TYPE HYDROXYLASE YBIX"/>
    <property type="match status" value="1"/>
</dbReference>
<dbReference type="NCBIfam" id="NF003974">
    <property type="entry name" value="PRK05467.1-3"/>
    <property type="match status" value="1"/>
</dbReference>
<dbReference type="GO" id="GO:0031418">
    <property type="term" value="F:L-ascorbic acid binding"/>
    <property type="evidence" value="ECO:0007669"/>
    <property type="project" value="UniProtKB-KW"/>
</dbReference>
<evidence type="ECO:0000256" key="3">
    <source>
        <dbReference type="ARBA" id="ARBA00022896"/>
    </source>
</evidence>
<evidence type="ECO:0000313" key="9">
    <source>
        <dbReference type="EMBL" id="KGM06404.1"/>
    </source>
</evidence>
<protein>
    <submittedName>
        <fullName evidence="9">Iron-uptake factor PiuC</fullName>
    </submittedName>
</protein>
<dbReference type="InterPro" id="IPR005123">
    <property type="entry name" value="Oxoglu/Fe-dep_dioxygenase_dom"/>
</dbReference>
<evidence type="ECO:0000259" key="8">
    <source>
        <dbReference type="PROSITE" id="PS51471"/>
    </source>
</evidence>
<dbReference type="Proteomes" id="UP000029999">
    <property type="component" value="Unassembled WGS sequence"/>
</dbReference>
<feature type="binding site" evidence="7">
    <location>
        <position position="96"/>
    </location>
    <ligand>
        <name>Fe cation</name>
        <dbReference type="ChEBI" id="CHEBI:24875"/>
    </ligand>
</feature>
<reference evidence="9 10" key="1">
    <citation type="submission" date="2014-09" db="EMBL/GenBank/DDBJ databases">
        <authorList>
            <person name="Grob C."/>
            <person name="Taubert M."/>
            <person name="Howat A.M."/>
            <person name="Burns O.J."/>
            <person name="Dixon J.L."/>
            <person name="Chen Y."/>
            <person name="Murrell J.C."/>
        </authorList>
    </citation>
    <scope>NUCLEOTIDE SEQUENCE [LARGE SCALE GENOMIC DNA]</scope>
    <source>
        <strain evidence="9">L4</strain>
    </source>
</reference>
<evidence type="ECO:0000256" key="4">
    <source>
        <dbReference type="ARBA" id="ARBA00022964"/>
    </source>
</evidence>
<evidence type="ECO:0000256" key="1">
    <source>
        <dbReference type="ARBA" id="ARBA00001961"/>
    </source>
</evidence>
<dbReference type="NCBIfam" id="NF003975">
    <property type="entry name" value="PRK05467.1-4"/>
    <property type="match status" value="1"/>
</dbReference>
<dbReference type="InterPro" id="IPR041097">
    <property type="entry name" value="PKHD_C"/>
</dbReference>
<dbReference type="HAMAP" id="MF_00657">
    <property type="entry name" value="Hydroxyl_YbiX"/>
    <property type="match status" value="1"/>
</dbReference>
<name>A0A0A0BH17_9GAMM</name>
<dbReference type="GO" id="GO:0016706">
    <property type="term" value="F:2-oxoglutarate-dependent dioxygenase activity"/>
    <property type="evidence" value="ECO:0007669"/>
    <property type="project" value="UniProtKB-UniRule"/>
</dbReference>
<evidence type="ECO:0000256" key="7">
    <source>
        <dbReference type="HAMAP-Rule" id="MF_00657"/>
    </source>
</evidence>
<comment type="cofactor">
    <cofactor evidence="7">
        <name>Fe(2+)</name>
        <dbReference type="ChEBI" id="CHEBI:29033"/>
    </cofactor>
    <text evidence="7">Binds 1 Fe(2+) ion per subunit.</text>
</comment>
<organism evidence="9 10">
    <name type="scientific">Methylophaga thiooxydans</name>
    <dbReference type="NCBI Taxonomy" id="392484"/>
    <lineage>
        <taxon>Bacteria</taxon>
        <taxon>Pseudomonadati</taxon>
        <taxon>Pseudomonadota</taxon>
        <taxon>Gammaproteobacteria</taxon>
        <taxon>Thiotrichales</taxon>
        <taxon>Piscirickettsiaceae</taxon>
        <taxon>Methylophaga</taxon>
    </lineage>
</organism>
<dbReference type="EMBL" id="JRQD01000004">
    <property type="protein sequence ID" value="KGM06404.1"/>
    <property type="molecule type" value="Genomic_DNA"/>
</dbReference>
<comment type="caution">
    <text evidence="9">The sequence shown here is derived from an EMBL/GenBank/DDBJ whole genome shotgun (WGS) entry which is preliminary data.</text>
</comment>
<keyword evidence="6 7" id="KW-0408">Iron</keyword>
<dbReference type="Gene3D" id="4.10.860.20">
    <property type="entry name" value="Rabenosyn, Rab binding domain"/>
    <property type="match status" value="1"/>
</dbReference>
<dbReference type="Pfam" id="PF13640">
    <property type="entry name" value="2OG-FeII_Oxy_3"/>
    <property type="match status" value="1"/>
</dbReference>
<keyword evidence="2 7" id="KW-0479">Metal-binding</keyword>
<evidence type="ECO:0000256" key="6">
    <source>
        <dbReference type="ARBA" id="ARBA00023004"/>
    </source>
</evidence>
<gene>
    <name evidence="9" type="ORF">LP43_1624</name>
</gene>
<dbReference type="GO" id="GO:0005506">
    <property type="term" value="F:iron ion binding"/>
    <property type="evidence" value="ECO:0007669"/>
    <property type="project" value="UniProtKB-UniRule"/>
</dbReference>
<feature type="domain" description="Fe2OG dioxygenase" evidence="8">
    <location>
        <begin position="78"/>
        <end position="178"/>
    </location>
</feature>
<dbReference type="SUPFAM" id="SSF51197">
    <property type="entry name" value="Clavaminate synthase-like"/>
    <property type="match status" value="1"/>
</dbReference>
<sequence>MLIAIPSVFSKTEISKLNQHLAQGEWTSGQTTAGEQARTVKQNQQLADDSTLAQQLGDIVLDALARHPLFVSAALPLKIFPPMFNRYQGGETYGQHVDNAVRFVPGTATRVRSDLSATLFLSEPEDYEGGELVIEEQFGQQQVKLEAGDMILYPSSSLHQVTPVISGNRVSVVLWMQSMVRDNEQRAMLFNLDQSVQSLTRQHGHQDENVMQLTALYQNLIRQWADT</sequence>
<dbReference type="PROSITE" id="PS51471">
    <property type="entry name" value="FE2OG_OXY"/>
    <property type="match status" value="1"/>
</dbReference>
<comment type="cofactor">
    <cofactor evidence="1 7">
        <name>L-ascorbate</name>
        <dbReference type="ChEBI" id="CHEBI:38290"/>
    </cofactor>
</comment>